<dbReference type="Proteomes" id="UP000739565">
    <property type="component" value="Unassembled WGS sequence"/>
</dbReference>
<keyword evidence="1" id="KW-0812">Transmembrane</keyword>
<feature type="transmembrane region" description="Helical" evidence="1">
    <location>
        <begin position="6"/>
        <end position="25"/>
    </location>
</feature>
<evidence type="ECO:0000313" key="2">
    <source>
        <dbReference type="EMBL" id="MBZ1350825.1"/>
    </source>
</evidence>
<dbReference type="EMBL" id="JAHXRI010000007">
    <property type="protein sequence ID" value="MBZ1350825.1"/>
    <property type="molecule type" value="Genomic_DNA"/>
</dbReference>
<keyword evidence="1" id="KW-0472">Membrane</keyword>
<reference evidence="2" key="1">
    <citation type="submission" date="2021-07" db="EMBL/GenBank/DDBJ databases">
        <title>New genus and species of the family Alcaligenaceae.</title>
        <authorList>
            <person name="Hahn M.W."/>
        </authorList>
    </citation>
    <scope>NUCLEOTIDE SEQUENCE</scope>
    <source>
        <strain evidence="2">LF4-65</strain>
    </source>
</reference>
<organism evidence="2 3">
    <name type="scientific">Zwartia hollandica</name>
    <dbReference type="NCBI Taxonomy" id="324606"/>
    <lineage>
        <taxon>Bacteria</taxon>
        <taxon>Pseudomonadati</taxon>
        <taxon>Pseudomonadota</taxon>
        <taxon>Betaproteobacteria</taxon>
        <taxon>Burkholderiales</taxon>
        <taxon>Alcaligenaceae</taxon>
        <taxon>Zwartia</taxon>
    </lineage>
</organism>
<protein>
    <submittedName>
        <fullName evidence="2">Uncharacterized protein</fullName>
    </submittedName>
</protein>
<gene>
    <name evidence="2" type="ORF">KZZ10_09220</name>
</gene>
<keyword evidence="3" id="KW-1185">Reference proteome</keyword>
<sequence length="69" mass="7582">MTAIVVIKILLVGAMLGGFIMFSIFRRKQFGADGKPIGIFATLLNFIVRVVLIGVVAFASFWFITKFLG</sequence>
<feature type="transmembrane region" description="Helical" evidence="1">
    <location>
        <begin position="37"/>
        <end position="64"/>
    </location>
</feature>
<evidence type="ECO:0000256" key="1">
    <source>
        <dbReference type="SAM" id="Phobius"/>
    </source>
</evidence>
<proteinExistence type="predicted"/>
<comment type="caution">
    <text evidence="2">The sequence shown here is derived from an EMBL/GenBank/DDBJ whole genome shotgun (WGS) entry which is preliminary data.</text>
</comment>
<dbReference type="RefSeq" id="WP_259661233.1">
    <property type="nucleotide sequence ID" value="NZ_JAHXRI010000007.1"/>
</dbReference>
<evidence type="ECO:0000313" key="3">
    <source>
        <dbReference type="Proteomes" id="UP000739565"/>
    </source>
</evidence>
<dbReference type="AlphaFoldDB" id="A0A953T2X5"/>
<keyword evidence="1" id="KW-1133">Transmembrane helix</keyword>
<accession>A0A953T2X5</accession>
<name>A0A953T2X5_9BURK</name>